<dbReference type="OrthoDB" id="676979at2759"/>
<reference evidence="1 2" key="1">
    <citation type="journal article" date="2018" name="Mol. Plant">
        <title>The genome of Artemisia annua provides insight into the evolution of Asteraceae family and artemisinin biosynthesis.</title>
        <authorList>
            <person name="Shen Q."/>
            <person name="Zhang L."/>
            <person name="Liao Z."/>
            <person name="Wang S."/>
            <person name="Yan T."/>
            <person name="Shi P."/>
            <person name="Liu M."/>
            <person name="Fu X."/>
            <person name="Pan Q."/>
            <person name="Wang Y."/>
            <person name="Lv Z."/>
            <person name="Lu X."/>
            <person name="Zhang F."/>
            <person name="Jiang W."/>
            <person name="Ma Y."/>
            <person name="Chen M."/>
            <person name="Hao X."/>
            <person name="Li L."/>
            <person name="Tang Y."/>
            <person name="Lv G."/>
            <person name="Zhou Y."/>
            <person name="Sun X."/>
            <person name="Brodelius P.E."/>
            <person name="Rose J.K.C."/>
            <person name="Tang K."/>
        </authorList>
    </citation>
    <scope>NUCLEOTIDE SEQUENCE [LARGE SCALE GENOMIC DNA]</scope>
    <source>
        <strain evidence="2">cv. Huhao1</strain>
        <tissue evidence="1">Leaf</tissue>
    </source>
</reference>
<dbReference type="STRING" id="35608.A0A2U1NJQ7"/>
<sequence length="394" mass="45252">MSHNGYCITPIKLNSIQFHEYYLLLAKCECKSLCLYVCDAEPNNDSPLLPHFGAIKGTESAISALKCSGAILRTLPIRSCHNDKEYTIEELPTSVCSLIHLKSLCLDHNNLKQNVSLYGNPISMDQFQQQIRSLLPFLQVPPCIMMSSWFHLKRKKTNHAGKDRNLWEKERRREYHFKKQKYERASKRYEKGLRLIREYKVSCHRLWNTRFHVLINQWKDPIDADVEDSDDDFQPVFIRVQSKEWLCVMLDRKAGKKVITKKAKKTVAQLAKAKNIGEKGSVAVDNVAIIVVDFGRYLSTVKRSKGMDVFTCHMKTPQLKWKTSSKVPNFGVFVMRHMETFMGQPIDKYDCGLSDDAGKQVSQLNKLRTKYASKFLLSGCNLLTVKVSGMMIGT</sequence>
<gene>
    <name evidence="1" type="ORF">CTI12_AA260070</name>
</gene>
<evidence type="ECO:0000313" key="2">
    <source>
        <dbReference type="Proteomes" id="UP000245207"/>
    </source>
</evidence>
<name>A0A2U1NJQ7_ARTAN</name>
<dbReference type="EMBL" id="PKPP01002693">
    <property type="protein sequence ID" value="PWA73706.1"/>
    <property type="molecule type" value="Genomic_DNA"/>
</dbReference>
<protein>
    <submittedName>
        <fullName evidence="1">Leucine-rich repeat-containing protein</fullName>
    </submittedName>
</protein>
<dbReference type="Proteomes" id="UP000245207">
    <property type="component" value="Unassembled WGS sequence"/>
</dbReference>
<comment type="caution">
    <text evidence="1">The sequence shown here is derived from an EMBL/GenBank/DDBJ whole genome shotgun (WGS) entry which is preliminary data.</text>
</comment>
<keyword evidence="2" id="KW-1185">Reference proteome</keyword>
<accession>A0A2U1NJQ7</accession>
<proteinExistence type="predicted"/>
<organism evidence="1 2">
    <name type="scientific">Artemisia annua</name>
    <name type="common">Sweet wormwood</name>
    <dbReference type="NCBI Taxonomy" id="35608"/>
    <lineage>
        <taxon>Eukaryota</taxon>
        <taxon>Viridiplantae</taxon>
        <taxon>Streptophyta</taxon>
        <taxon>Embryophyta</taxon>
        <taxon>Tracheophyta</taxon>
        <taxon>Spermatophyta</taxon>
        <taxon>Magnoliopsida</taxon>
        <taxon>eudicotyledons</taxon>
        <taxon>Gunneridae</taxon>
        <taxon>Pentapetalae</taxon>
        <taxon>asterids</taxon>
        <taxon>campanulids</taxon>
        <taxon>Asterales</taxon>
        <taxon>Asteraceae</taxon>
        <taxon>Asteroideae</taxon>
        <taxon>Anthemideae</taxon>
        <taxon>Artemisiinae</taxon>
        <taxon>Artemisia</taxon>
    </lineage>
</organism>
<evidence type="ECO:0000313" key="1">
    <source>
        <dbReference type="EMBL" id="PWA73706.1"/>
    </source>
</evidence>
<dbReference type="AlphaFoldDB" id="A0A2U1NJQ7"/>